<protein>
    <recommendedName>
        <fullName evidence="3">DUF2577 domain-containing protein</fullName>
    </recommendedName>
</protein>
<comment type="caution">
    <text evidence="1">The sequence shown here is derived from an EMBL/GenBank/DDBJ whole genome shotgun (WGS) entry which is preliminary data.</text>
</comment>
<evidence type="ECO:0000313" key="1">
    <source>
        <dbReference type="EMBL" id="MBP1961167.1"/>
    </source>
</evidence>
<sequence>MKKIAELANLIKQAGVGAVDATSPVSVLLGTVTNTNPLEVSVDQRFSLVEDFLIIPEQLTHYEVTIGIQVVVIRRGLEIGDSLILLRMQGSQQYIILDRAV</sequence>
<dbReference type="RefSeq" id="WP_167056065.1">
    <property type="nucleotide sequence ID" value="NZ_JAAOZR010000013.1"/>
</dbReference>
<dbReference type="InterPro" id="IPR022555">
    <property type="entry name" value="DUF2577"/>
</dbReference>
<accession>A0ABS4HRD5</accession>
<evidence type="ECO:0000313" key="2">
    <source>
        <dbReference type="Proteomes" id="UP001519344"/>
    </source>
</evidence>
<keyword evidence="2" id="KW-1185">Reference proteome</keyword>
<gene>
    <name evidence="1" type="ORF">J2Z65_000361</name>
</gene>
<name>A0ABS4HRD5_9BACL</name>
<evidence type="ECO:0008006" key="3">
    <source>
        <dbReference type="Google" id="ProtNLM"/>
    </source>
</evidence>
<reference evidence="1 2" key="1">
    <citation type="submission" date="2021-03" db="EMBL/GenBank/DDBJ databases">
        <title>Genomic Encyclopedia of Type Strains, Phase IV (KMG-IV): sequencing the most valuable type-strain genomes for metagenomic binning, comparative biology and taxonomic classification.</title>
        <authorList>
            <person name="Goeker M."/>
        </authorList>
    </citation>
    <scope>NUCLEOTIDE SEQUENCE [LARGE SCALE GENOMIC DNA]</scope>
    <source>
        <strain evidence="1 2">DSM 24950</strain>
    </source>
</reference>
<dbReference type="Pfam" id="PF10844">
    <property type="entry name" value="DUF2577"/>
    <property type="match status" value="1"/>
</dbReference>
<proteinExistence type="predicted"/>
<dbReference type="EMBL" id="JAGGKV010000001">
    <property type="protein sequence ID" value="MBP1961167.1"/>
    <property type="molecule type" value="Genomic_DNA"/>
</dbReference>
<dbReference type="Proteomes" id="UP001519344">
    <property type="component" value="Unassembled WGS sequence"/>
</dbReference>
<organism evidence="1 2">
    <name type="scientific">Paenibacillus aceris</name>
    <dbReference type="NCBI Taxonomy" id="869555"/>
    <lineage>
        <taxon>Bacteria</taxon>
        <taxon>Bacillati</taxon>
        <taxon>Bacillota</taxon>
        <taxon>Bacilli</taxon>
        <taxon>Bacillales</taxon>
        <taxon>Paenibacillaceae</taxon>
        <taxon>Paenibacillus</taxon>
    </lineage>
</organism>